<keyword evidence="3" id="KW-1185">Reference proteome</keyword>
<feature type="chain" id="PRO_5045960992" description="Tetratricopeptide repeat-containing protein" evidence="1">
    <location>
        <begin position="20"/>
        <end position="699"/>
    </location>
</feature>
<proteinExistence type="predicted"/>
<feature type="signal peptide" evidence="1">
    <location>
        <begin position="1"/>
        <end position="19"/>
    </location>
</feature>
<sequence>MGALLLCLVATVLPRPVPAAANGDAFPIQDELATVKSRLLALLGPATDTTAYAYLNIEPDLSLRSAQLQVLSAEDTVVARIDFNPSDRKQGLLRADLPAVAREERSCRFVLETSGEATTERRVLACRLPGLVSAPMLEIRFRERWLGPELRIRAWQPRAEADAESYSFPNPNIKGLVRRLMPSASSPSLAASDGARAVAPDVRYSVVICVDTPWAGLHRLYDYKERSADPMSAAFWRAYADCALRAGVPGETVVALRELEDRSATLAAYETRLQLASHYSRWDDSDRALRWLAAEPAEVPLVLRSRWRDLLSRLYLSQGRIKEAVTVLSTGQHLQAAGTWMESFDAALLHYAMRMNYAYALMNVGRRDEALAVLDRVGRSPTLDAETGALRAQANTALGWQFLSQGYGASAGRVFHRVSLSRPAARKALLGMGWAMVAPRGEAQPLVEPPGFVSTPSDPPTTALKSLRRINAIGCAQYRAVTYDAVQDCVPSEEFERVAYDEADQGQLRRTLRFWDALIENGGIRDAAALEAHIAAANTYNKLGDRRRGQILYRRAVTMSEEVLASLERLEGTLQDGNQWLALAAGAYGVIGEAQPTVFDWLARAHTQTLLDAVATTQQLSQQILAALGTPLRRTAQGVDLSVLRGRTEVVRRQTIRRLKESITAVIEKERDRFERYRLQAAFQLAEMQQHIQGALGSR</sequence>
<dbReference type="SUPFAM" id="SSF48452">
    <property type="entry name" value="TPR-like"/>
    <property type="match status" value="1"/>
</dbReference>
<evidence type="ECO:0000313" key="2">
    <source>
        <dbReference type="EMBL" id="MDT0636343.1"/>
    </source>
</evidence>
<organism evidence="2 3">
    <name type="scientific">Spectribacter hydrogenoxidans</name>
    <dbReference type="NCBI Taxonomy" id="3075608"/>
    <lineage>
        <taxon>Bacteria</taxon>
        <taxon>Pseudomonadati</taxon>
        <taxon>Pseudomonadota</taxon>
        <taxon>Gammaproteobacteria</taxon>
        <taxon>Salinisphaerales</taxon>
        <taxon>Salinisphaeraceae</taxon>
        <taxon>Spectribacter</taxon>
    </lineage>
</organism>
<gene>
    <name evidence="2" type="ORF">RM532_15440</name>
</gene>
<dbReference type="RefSeq" id="WP_311654237.1">
    <property type="nucleotide sequence ID" value="NZ_JAVRIB010000028.1"/>
</dbReference>
<keyword evidence="1" id="KW-0732">Signal</keyword>
<accession>A0ABU3C453</accession>
<dbReference type="Proteomes" id="UP001251857">
    <property type="component" value="Unassembled WGS sequence"/>
</dbReference>
<evidence type="ECO:0000313" key="3">
    <source>
        <dbReference type="Proteomes" id="UP001251857"/>
    </source>
</evidence>
<comment type="caution">
    <text evidence="2">The sequence shown here is derived from an EMBL/GenBank/DDBJ whole genome shotgun (WGS) entry which is preliminary data.</text>
</comment>
<dbReference type="EMBL" id="JAVRIB010000028">
    <property type="protein sequence ID" value="MDT0636343.1"/>
    <property type="molecule type" value="Genomic_DNA"/>
</dbReference>
<reference evidence="2 3" key="1">
    <citation type="submission" date="2023-09" db="EMBL/GenBank/DDBJ databases">
        <authorList>
            <person name="Rey-Velasco X."/>
        </authorList>
    </citation>
    <scope>NUCLEOTIDE SEQUENCE [LARGE SCALE GENOMIC DNA]</scope>
    <source>
        <strain evidence="2 3">W335</strain>
    </source>
</reference>
<protein>
    <recommendedName>
        <fullName evidence="4">Tetratricopeptide repeat-containing protein</fullName>
    </recommendedName>
</protein>
<evidence type="ECO:0000256" key="1">
    <source>
        <dbReference type="SAM" id="SignalP"/>
    </source>
</evidence>
<dbReference type="Gene3D" id="1.25.40.10">
    <property type="entry name" value="Tetratricopeptide repeat domain"/>
    <property type="match status" value="1"/>
</dbReference>
<dbReference type="InterPro" id="IPR011990">
    <property type="entry name" value="TPR-like_helical_dom_sf"/>
</dbReference>
<evidence type="ECO:0008006" key="4">
    <source>
        <dbReference type="Google" id="ProtNLM"/>
    </source>
</evidence>
<name>A0ABU3C453_9GAMM</name>